<dbReference type="RefSeq" id="WP_185301584.1">
    <property type="nucleotide sequence ID" value="NZ_CP045702.1"/>
</dbReference>
<sequence>MTTAHSPQRADKWTAAVRQRLGLGRLLPLGGPGDGTWIAERAADAVLREAAAGSGAVLGKLRIGPVDPGADPAPTGDDGVVPAPPSAYPAGPLRIEAEFSATMDQPLPAMAEALRSVLLDAARQRLGMVVTEADLRVTELLDTAPEPVAAAPAEVRAAGVDEAAGAAASSVPGVVALTQVLGSAVHTDEDHVRVEVATAWDHRALDVAQAVRTAVTAAVEGRPPVGVLITAVVAPG</sequence>
<proteinExistence type="predicted"/>
<dbReference type="AlphaFoldDB" id="A0A7G7BS11"/>
<keyword evidence="2" id="KW-1185">Reference proteome</keyword>
<dbReference type="EMBL" id="CP045702">
    <property type="protein sequence ID" value="QNE78126.1"/>
    <property type="molecule type" value="Genomic_DNA"/>
</dbReference>
<organism evidence="1 2">
    <name type="scientific">Streptomyces finlayi</name>
    <dbReference type="NCBI Taxonomy" id="67296"/>
    <lineage>
        <taxon>Bacteria</taxon>
        <taxon>Bacillati</taxon>
        <taxon>Actinomycetota</taxon>
        <taxon>Actinomycetes</taxon>
        <taxon>Kitasatosporales</taxon>
        <taxon>Streptomycetaceae</taxon>
        <taxon>Streptomyces</taxon>
    </lineage>
</organism>
<gene>
    <name evidence="1" type="ORF">F0344_29160</name>
</gene>
<evidence type="ECO:0000313" key="1">
    <source>
        <dbReference type="EMBL" id="QNE78126.1"/>
    </source>
</evidence>
<protein>
    <recommendedName>
        <fullName evidence="3">Nucleopolyhedrovirus P10 family protein</fullName>
    </recommendedName>
</protein>
<dbReference type="KEGG" id="sfiy:F0344_29160"/>
<reference evidence="2" key="1">
    <citation type="submission" date="2019-10" db="EMBL/GenBank/DDBJ databases">
        <title>Antimicrobial potential of Antarctic Bacteria.</title>
        <authorList>
            <person name="Benaud N."/>
            <person name="Edwards R.J."/>
            <person name="Ferrari B.C."/>
        </authorList>
    </citation>
    <scope>NUCLEOTIDE SEQUENCE [LARGE SCALE GENOMIC DNA]</scope>
    <source>
        <strain evidence="2">NBSH44</strain>
    </source>
</reference>
<name>A0A7G7BS11_9ACTN</name>
<dbReference type="Proteomes" id="UP000515307">
    <property type="component" value="Chromosome"/>
</dbReference>
<evidence type="ECO:0000313" key="2">
    <source>
        <dbReference type="Proteomes" id="UP000515307"/>
    </source>
</evidence>
<accession>A0A7G7BS11</accession>
<evidence type="ECO:0008006" key="3">
    <source>
        <dbReference type="Google" id="ProtNLM"/>
    </source>
</evidence>